<dbReference type="OrthoDB" id="9808870at2"/>
<feature type="transmembrane region" description="Helical" evidence="1">
    <location>
        <begin position="186"/>
        <end position="210"/>
    </location>
</feature>
<dbReference type="Proteomes" id="UP000252995">
    <property type="component" value="Unassembled WGS sequence"/>
</dbReference>
<accession>A0A366GVY5</accession>
<evidence type="ECO:0000256" key="1">
    <source>
        <dbReference type="SAM" id="Phobius"/>
    </source>
</evidence>
<evidence type="ECO:0000313" key="4">
    <source>
        <dbReference type="Proteomes" id="UP000252995"/>
    </source>
</evidence>
<feature type="chain" id="PRO_5016594418" evidence="2">
    <location>
        <begin position="26"/>
        <end position="370"/>
    </location>
</feature>
<gene>
    <name evidence="3" type="ORF">DET50_104145</name>
</gene>
<proteinExistence type="predicted"/>
<feature type="transmembrane region" description="Helical" evidence="1">
    <location>
        <begin position="346"/>
        <end position="364"/>
    </location>
</feature>
<dbReference type="Pfam" id="PF13795">
    <property type="entry name" value="HupE_UreJ_2"/>
    <property type="match status" value="1"/>
</dbReference>
<feature type="transmembrane region" description="Helical" evidence="1">
    <location>
        <begin position="222"/>
        <end position="245"/>
    </location>
</feature>
<dbReference type="RefSeq" id="WP_113861932.1">
    <property type="nucleotide sequence ID" value="NZ_QNRO01000004.1"/>
</dbReference>
<keyword evidence="1" id="KW-0472">Membrane</keyword>
<dbReference type="EMBL" id="QNRO01000004">
    <property type="protein sequence ID" value="RBP32376.1"/>
    <property type="molecule type" value="Genomic_DNA"/>
</dbReference>
<evidence type="ECO:0000313" key="3">
    <source>
        <dbReference type="EMBL" id="RBP32376.1"/>
    </source>
</evidence>
<evidence type="ECO:0000256" key="2">
    <source>
        <dbReference type="SAM" id="SignalP"/>
    </source>
</evidence>
<feature type="transmembrane region" description="Helical" evidence="1">
    <location>
        <begin position="251"/>
        <end position="275"/>
    </location>
</feature>
<reference evidence="3 4" key="1">
    <citation type="submission" date="2018-06" db="EMBL/GenBank/DDBJ databases">
        <title>Freshwater and sediment microbial communities from various areas in North America, analyzing microbe dynamics in response to fracking.</title>
        <authorList>
            <person name="Lamendella R."/>
        </authorList>
    </citation>
    <scope>NUCLEOTIDE SEQUENCE [LARGE SCALE GENOMIC DNA]</scope>
    <source>
        <strain evidence="3 4">114J</strain>
    </source>
</reference>
<keyword evidence="1" id="KW-0812">Transmembrane</keyword>
<feature type="transmembrane region" description="Helical" evidence="1">
    <location>
        <begin position="311"/>
        <end position="334"/>
    </location>
</feature>
<organism evidence="3 4">
    <name type="scientific">Marinobacter pelagius</name>
    <dbReference type="NCBI Taxonomy" id="379482"/>
    <lineage>
        <taxon>Bacteria</taxon>
        <taxon>Pseudomonadati</taxon>
        <taxon>Pseudomonadota</taxon>
        <taxon>Gammaproteobacteria</taxon>
        <taxon>Pseudomonadales</taxon>
        <taxon>Marinobacteraceae</taxon>
        <taxon>Marinobacter</taxon>
    </lineage>
</organism>
<dbReference type="InterPro" id="IPR032809">
    <property type="entry name" value="Put_HupE_UreJ"/>
</dbReference>
<feature type="signal peptide" evidence="2">
    <location>
        <begin position="1"/>
        <end position="25"/>
    </location>
</feature>
<sequence length="370" mass="39867">MTGLRLWAPWLLLLAFLSQSGTALAHKASDSFIYLDSDAGELRIDVALRDLALLVPLDQNQDRQITGREVRNQRPIITRTVENGLELSAESGVCRLQGLEWGLSRHSDGRYAAARYRIVCPDGDDPGQLQYSLLFDRDSLHRGLVRITSDSGSTLAVLSPDRNTLPLTSGSSRTLETFAAFLVEGVVHLLIGLDHILFLLVLVLPVSLMAPETGSDTIRSSIVRLAGIVTAFTVAHSITLALAALNLVTLPIAWVETVIALSIAVAAVNVIWPVLGRKTWKLAFAFGLIHGFGFASVLGDLTSGVSDMAVALAGFNLGVELGQLGLLVLGFPVLCLFSRWRLYQRAIVPAILLAVVGTSLVWAAERAAFI</sequence>
<comment type="caution">
    <text evidence="3">The sequence shown here is derived from an EMBL/GenBank/DDBJ whole genome shotgun (WGS) entry which is preliminary data.</text>
</comment>
<dbReference type="AlphaFoldDB" id="A0A366GVY5"/>
<feature type="transmembrane region" description="Helical" evidence="1">
    <location>
        <begin position="282"/>
        <end position="299"/>
    </location>
</feature>
<protein>
    <submittedName>
        <fullName evidence="3">Hydrogenase/urease accessory protein HupE</fullName>
    </submittedName>
</protein>
<name>A0A366GVY5_9GAMM</name>
<keyword evidence="2" id="KW-0732">Signal</keyword>
<keyword evidence="1" id="KW-1133">Transmembrane helix</keyword>